<feature type="domain" description="Aminotransferase class V" evidence="2">
    <location>
        <begin position="43"/>
        <end position="223"/>
    </location>
</feature>
<dbReference type="PANTHER" id="PTHR43586:SF8">
    <property type="entry name" value="CYSTEINE DESULFURASE 1, CHLOROPLASTIC"/>
    <property type="match status" value="1"/>
</dbReference>
<dbReference type="Gene3D" id="3.40.640.10">
    <property type="entry name" value="Type I PLP-dependent aspartate aminotransferase-like (Major domain)"/>
    <property type="match status" value="1"/>
</dbReference>
<dbReference type="EMBL" id="NHOI01000025">
    <property type="protein sequence ID" value="OVZ84568.1"/>
    <property type="molecule type" value="Genomic_DNA"/>
</dbReference>
<evidence type="ECO:0000259" key="2">
    <source>
        <dbReference type="Pfam" id="PF00266"/>
    </source>
</evidence>
<protein>
    <recommendedName>
        <fullName evidence="2">Aminotransferase class V domain-containing protein</fullName>
    </recommendedName>
</protein>
<evidence type="ECO:0000313" key="4">
    <source>
        <dbReference type="Proteomes" id="UP000196440"/>
    </source>
</evidence>
<dbReference type="Gene3D" id="3.90.1150.10">
    <property type="entry name" value="Aspartate Aminotransferase, domain 1"/>
    <property type="match status" value="1"/>
</dbReference>
<proteinExistence type="predicted"/>
<accession>A0A208ZVW5</accession>
<dbReference type="Proteomes" id="UP000196440">
    <property type="component" value="Unassembled WGS sequence"/>
</dbReference>
<sequence length="229" mass="26505">MRNMRKKTIAIPRRKALFDILKRQFISLDTTYKTIEGCSKKTIYLDSAATTLMWKPSHKFGYEFLKNYANTHSNIHHSAKISTKVVIWARKRILTLLNADTENYSCVFIGNGSTSCLNRLAEQFNKLRNDRDIVLISRYEHHSNELPHRKFAKFEYIPIDNFGFLDFHSFKKIIKEKSKNIRYVSITAVSNVTGIFNDFNKVAAILEEFEIPLLVDGAQAMFGLETVVN</sequence>
<dbReference type="InterPro" id="IPR015422">
    <property type="entry name" value="PyrdxlP-dep_Trfase_small"/>
</dbReference>
<comment type="caution">
    <text evidence="3">The sequence shown here is derived from an EMBL/GenBank/DDBJ whole genome shotgun (WGS) entry which is preliminary data.</text>
</comment>
<dbReference type="SUPFAM" id="SSF53383">
    <property type="entry name" value="PLP-dependent transferases"/>
    <property type="match status" value="1"/>
</dbReference>
<dbReference type="AlphaFoldDB" id="A0A208ZVW5"/>
<dbReference type="InterPro" id="IPR015424">
    <property type="entry name" value="PyrdxlP-dep_Trfase"/>
</dbReference>
<dbReference type="InterPro" id="IPR000192">
    <property type="entry name" value="Aminotrans_V_dom"/>
</dbReference>
<gene>
    <name evidence="3" type="ORF">CBW57_15740</name>
</gene>
<evidence type="ECO:0000256" key="1">
    <source>
        <dbReference type="ARBA" id="ARBA00022898"/>
    </source>
</evidence>
<evidence type="ECO:0000313" key="3">
    <source>
        <dbReference type="EMBL" id="OVZ84568.1"/>
    </source>
</evidence>
<dbReference type="Pfam" id="PF00266">
    <property type="entry name" value="Aminotran_5"/>
    <property type="match status" value="1"/>
</dbReference>
<organism evidence="3 4">
    <name type="scientific">Yersinia intermedia</name>
    <dbReference type="NCBI Taxonomy" id="631"/>
    <lineage>
        <taxon>Bacteria</taxon>
        <taxon>Pseudomonadati</taxon>
        <taxon>Pseudomonadota</taxon>
        <taxon>Gammaproteobacteria</taxon>
        <taxon>Enterobacterales</taxon>
        <taxon>Yersiniaceae</taxon>
        <taxon>Yersinia</taxon>
    </lineage>
</organism>
<dbReference type="PANTHER" id="PTHR43586">
    <property type="entry name" value="CYSTEINE DESULFURASE"/>
    <property type="match status" value="1"/>
</dbReference>
<dbReference type="RefSeq" id="WP_087816335.1">
    <property type="nucleotide sequence ID" value="NZ_CBCPKE010000010.1"/>
</dbReference>
<reference evidence="3 4" key="1">
    <citation type="submission" date="2017-05" db="EMBL/GenBank/DDBJ databases">
        <title>Whole genome sequencing of Yersinia kristensenii.</title>
        <authorList>
            <person name="Campioni F."/>
        </authorList>
    </citation>
    <scope>NUCLEOTIDE SEQUENCE [LARGE SCALE GENOMIC DNA]</scope>
    <source>
        <strain evidence="3 4">CFSAN060536</strain>
    </source>
</reference>
<dbReference type="InterPro" id="IPR015421">
    <property type="entry name" value="PyrdxlP-dep_Trfase_major"/>
</dbReference>
<keyword evidence="1" id="KW-0663">Pyridoxal phosphate</keyword>
<name>A0A208ZVW5_YERIN</name>